<dbReference type="EMBL" id="HG970332">
    <property type="protein sequence ID" value="CEF74769.1"/>
    <property type="molecule type" value="Genomic_DNA"/>
</dbReference>
<reference evidence="2 3" key="1">
    <citation type="journal article" date="2007" name="Science">
        <title>The Fusarium graminearum genome reveals a link between localized polymorphism and pathogen specialization.</title>
        <authorList>
            <person name="Cuomo C.A."/>
            <person name="Gueldener U."/>
            <person name="Xu J.-R."/>
            <person name="Trail F."/>
            <person name="Turgeon B.G."/>
            <person name="Di Pietro A."/>
            <person name="Walton J.D."/>
            <person name="Ma L.-J."/>
            <person name="Baker S.E."/>
            <person name="Rep M."/>
            <person name="Adam G."/>
            <person name="Antoniw J."/>
            <person name="Baldwin T."/>
            <person name="Calvo S.E."/>
            <person name="Chang Y.-L."/>
            <person name="DeCaprio D."/>
            <person name="Gale L.R."/>
            <person name="Gnerre S."/>
            <person name="Goswami R.S."/>
            <person name="Hammond-Kosack K."/>
            <person name="Harris L.J."/>
            <person name="Hilburn K."/>
            <person name="Kennell J.C."/>
            <person name="Kroken S."/>
            <person name="Magnuson J.K."/>
            <person name="Mannhaupt G."/>
            <person name="Mauceli E.W."/>
            <person name="Mewes H.-W."/>
            <person name="Mitterbauer R."/>
            <person name="Muehlbauer G."/>
            <person name="Muensterkoetter M."/>
            <person name="Nelson D."/>
            <person name="O'Donnell K."/>
            <person name="Ouellet T."/>
            <person name="Qi W."/>
            <person name="Quesneville H."/>
            <person name="Roncero M.I.G."/>
            <person name="Seong K.-Y."/>
            <person name="Tetko I.V."/>
            <person name="Urban M."/>
            <person name="Waalwijk C."/>
            <person name="Ward T.J."/>
            <person name="Yao J."/>
            <person name="Birren B.W."/>
            <person name="Kistler H.C."/>
        </authorList>
    </citation>
    <scope>NUCLEOTIDE SEQUENCE [LARGE SCALE GENOMIC DNA]</scope>
    <source>
        <strain evidence="3">ATCC MYA-4620 / CBS 123657 / FGSC 9075 / NRRL 31084 / PH-1</strain>
        <strain evidence="2">PH-1 / ATCC MYA-4620 / FGSC 9075 / NRRL 31084</strain>
    </source>
</reference>
<accession>A0A0E0RU44</accession>
<evidence type="ECO:0000313" key="2">
    <source>
        <dbReference type="EnsemblFungi" id="CEF74769"/>
    </source>
</evidence>
<accession>A0A098D735</accession>
<evidence type="ECO:0000313" key="3">
    <source>
        <dbReference type="Proteomes" id="UP000070720"/>
    </source>
</evidence>
<name>A0A098D735_GIBZE</name>
<protein>
    <submittedName>
        <fullName evidence="1">Chromosome 1, complete genome</fullName>
    </submittedName>
</protein>
<sequence length="73" mass="7948">MLEGKVKDMAFAEARNQPPWPLCQILECLKASCKGDGSVNWWGEASWVREMVEKLGLSCFCVPGANPSAGSMT</sequence>
<reference evidence="2 3" key="2">
    <citation type="journal article" date="2010" name="Nature">
        <title>Comparative genomics reveals mobile pathogenicity chromosomes in Fusarium.</title>
        <authorList>
            <person name="Ma L.J."/>
            <person name="van der Does H.C."/>
            <person name="Borkovich K.A."/>
            <person name="Coleman J.J."/>
            <person name="Daboussi M.J."/>
            <person name="Di Pietro A."/>
            <person name="Dufresne M."/>
            <person name="Freitag M."/>
            <person name="Grabherr M."/>
            <person name="Henrissat B."/>
            <person name="Houterman P.M."/>
            <person name="Kang S."/>
            <person name="Shim W.B."/>
            <person name="Woloshuk C."/>
            <person name="Xie X."/>
            <person name="Xu J.R."/>
            <person name="Antoniw J."/>
            <person name="Baker S.E."/>
            <person name="Bluhm B.H."/>
            <person name="Breakspear A."/>
            <person name="Brown D.W."/>
            <person name="Butchko R.A."/>
            <person name="Chapman S."/>
            <person name="Coulson R."/>
            <person name="Coutinho P.M."/>
            <person name="Danchin E.G."/>
            <person name="Diener A."/>
            <person name="Gale L.R."/>
            <person name="Gardiner D.M."/>
            <person name="Goff S."/>
            <person name="Hammond-Kosack K.E."/>
            <person name="Hilburn K."/>
            <person name="Hua-Van A."/>
            <person name="Jonkers W."/>
            <person name="Kazan K."/>
            <person name="Kodira C.D."/>
            <person name="Koehrsen M."/>
            <person name="Kumar L."/>
            <person name="Lee Y.H."/>
            <person name="Li L."/>
            <person name="Manners J.M."/>
            <person name="Miranda-Saavedra D."/>
            <person name="Mukherjee M."/>
            <person name="Park G."/>
            <person name="Park J."/>
            <person name="Park S.Y."/>
            <person name="Proctor R.H."/>
            <person name="Regev A."/>
            <person name="Ruiz-Roldan M.C."/>
            <person name="Sain D."/>
            <person name="Sakthikumar S."/>
            <person name="Sykes S."/>
            <person name="Schwartz D.C."/>
            <person name="Turgeon B.G."/>
            <person name="Wapinski I."/>
            <person name="Yoder O."/>
            <person name="Young S."/>
            <person name="Zeng Q."/>
            <person name="Zhou S."/>
            <person name="Galagan J."/>
            <person name="Cuomo C.A."/>
            <person name="Kistler H.C."/>
            <person name="Rep M."/>
        </authorList>
    </citation>
    <scope>GENOME REANNOTATION</scope>
    <source>
        <strain evidence="3">ATCC MYA-4620 / CBS 123657 / FGSC 9075 / NRRL 31084 / PH-1</strain>
        <strain evidence="2">PH-1 / ATCC MYA-4620 / FGSC 9075 / NRRL 31084</strain>
    </source>
</reference>
<organism evidence="1 3">
    <name type="scientific">Gibberella zeae (strain ATCC MYA-4620 / CBS 123657 / FGSC 9075 / NRRL 31084 / PH-1)</name>
    <name type="common">Wheat head blight fungus</name>
    <name type="synonym">Fusarium graminearum</name>
    <dbReference type="NCBI Taxonomy" id="229533"/>
    <lineage>
        <taxon>Eukaryota</taxon>
        <taxon>Fungi</taxon>
        <taxon>Dikarya</taxon>
        <taxon>Ascomycota</taxon>
        <taxon>Pezizomycotina</taxon>
        <taxon>Sordariomycetes</taxon>
        <taxon>Hypocreomycetidae</taxon>
        <taxon>Hypocreales</taxon>
        <taxon>Nectriaceae</taxon>
        <taxon>Fusarium</taxon>
    </lineage>
</organism>
<proteinExistence type="predicted"/>
<dbReference type="Proteomes" id="UP000070720">
    <property type="component" value="Chromosome 1"/>
</dbReference>
<dbReference type="AlphaFoldDB" id="A0A098D735"/>
<keyword evidence="3" id="KW-1185">Reference proteome</keyword>
<dbReference type="InParanoid" id="A0A098D735"/>
<reference evidence="1 3" key="3">
    <citation type="journal article" date="2015" name="BMC Genomics">
        <title>The completed genome sequence of the pathogenic ascomycete fungus Fusarium graminearum.</title>
        <authorList>
            <person name="King R."/>
            <person name="Urban M."/>
            <person name="Hammond-Kosack M.C."/>
            <person name="Hassani-Pak K."/>
            <person name="Hammond-Kosack K.E."/>
        </authorList>
    </citation>
    <scope>NUCLEOTIDE SEQUENCE [LARGE SCALE GENOMIC DNA]</scope>
    <source>
        <strain evidence="3">ATCC MYA-4620 / CBS 123657 / FGSC 9075 / NRRL 31084 / PH-1</strain>
        <strain evidence="1">PH-1</strain>
    </source>
</reference>
<reference evidence="2" key="4">
    <citation type="submission" date="2017-01" db="UniProtKB">
        <authorList>
            <consortium name="EnsemblFungi"/>
        </authorList>
    </citation>
    <scope>IDENTIFICATION</scope>
    <source>
        <strain evidence="2">PH-1 / ATCC MYA-4620 / FGSC 9075 / NRRL 31084</strain>
    </source>
</reference>
<evidence type="ECO:0000313" key="1">
    <source>
        <dbReference type="EMBL" id="CEF74769.1"/>
    </source>
</evidence>
<dbReference type="VEuPathDB" id="FungiDB:FGRAMPH1_01G05929"/>
<gene>
    <name evidence="1" type="ORF">FGRAMPH1_01T05929</name>
</gene>
<dbReference type="EnsemblFungi" id="CEF74769">
    <property type="protein sequence ID" value="CEF74769"/>
    <property type="gene ID" value="FGRRES_20074"/>
</dbReference>